<dbReference type="PANTHER" id="PTHR34874:SF1">
    <property type="entry name" value="PROTEIN YCHN"/>
    <property type="match status" value="1"/>
</dbReference>
<reference evidence="1" key="1">
    <citation type="submission" date="2017-05" db="EMBL/GenBank/DDBJ databases">
        <authorList>
            <person name="Imhoff J.F."/>
            <person name="Rahn T."/>
            <person name="Kuenzel S."/>
            <person name="Neulinger S.C."/>
        </authorList>
    </citation>
    <scope>NUCLEOTIDE SEQUENCE</scope>
    <source>
        <strain evidence="1">DSM 4395</strain>
    </source>
</reference>
<dbReference type="Gene3D" id="3.40.1260.10">
    <property type="entry name" value="DsrEFH-like"/>
    <property type="match status" value="1"/>
</dbReference>
<dbReference type="PANTHER" id="PTHR34874">
    <property type="entry name" value="PROTEIN YCHN"/>
    <property type="match status" value="1"/>
</dbReference>
<protein>
    <recommendedName>
        <fullName evidence="3">DsrE/DsrF-like family protein</fullName>
    </recommendedName>
</protein>
<dbReference type="GO" id="GO:0005829">
    <property type="term" value="C:cytosol"/>
    <property type="evidence" value="ECO:0007669"/>
    <property type="project" value="TreeGrafter"/>
</dbReference>
<dbReference type="Proteomes" id="UP001296967">
    <property type="component" value="Unassembled WGS sequence"/>
</dbReference>
<sequence>MTTLFILNDPAYGTERSFNGLRLAKALQNKGEAVSVFLMADAVSCTKAGQTVPQGYYNLELMVKGVARKGEMLLCGTCMDARGITDEELVEGARRSTLDELTERTLAADKVLVF</sequence>
<accession>A0AAJ0XIC2</accession>
<dbReference type="SUPFAM" id="SSF75169">
    <property type="entry name" value="DsrEFH-like"/>
    <property type="match status" value="1"/>
</dbReference>
<keyword evidence="2" id="KW-1185">Reference proteome</keyword>
<gene>
    <name evidence="1" type="ORF">CCR82_18020</name>
</gene>
<comment type="caution">
    <text evidence="1">The sequence shown here is derived from an EMBL/GenBank/DDBJ whole genome shotgun (WGS) entry which is preliminary data.</text>
</comment>
<organism evidence="1 2">
    <name type="scientific">Halochromatium salexigens</name>
    <name type="common">Chromatium salexigens</name>
    <dbReference type="NCBI Taxonomy" id="49447"/>
    <lineage>
        <taxon>Bacteria</taxon>
        <taxon>Pseudomonadati</taxon>
        <taxon>Pseudomonadota</taxon>
        <taxon>Gammaproteobacteria</taxon>
        <taxon>Chromatiales</taxon>
        <taxon>Chromatiaceae</taxon>
        <taxon>Halochromatium</taxon>
    </lineage>
</organism>
<evidence type="ECO:0000313" key="1">
    <source>
        <dbReference type="EMBL" id="MBK5932372.1"/>
    </source>
</evidence>
<evidence type="ECO:0008006" key="3">
    <source>
        <dbReference type="Google" id="ProtNLM"/>
    </source>
</evidence>
<dbReference type="InterPro" id="IPR027396">
    <property type="entry name" value="DsrEFH-like"/>
</dbReference>
<dbReference type="RefSeq" id="WP_201247217.1">
    <property type="nucleotide sequence ID" value="NZ_NHSF01000097.1"/>
</dbReference>
<reference evidence="1" key="2">
    <citation type="journal article" date="2020" name="Microorganisms">
        <title>Osmotic Adaptation and Compatible Solute Biosynthesis of Phototrophic Bacteria as Revealed from Genome Analyses.</title>
        <authorList>
            <person name="Imhoff J.F."/>
            <person name="Rahn T."/>
            <person name="Kunzel S."/>
            <person name="Keller A."/>
            <person name="Neulinger S.C."/>
        </authorList>
    </citation>
    <scope>NUCLEOTIDE SEQUENCE</scope>
    <source>
        <strain evidence="1">DSM 4395</strain>
    </source>
</reference>
<dbReference type="Pfam" id="PF02635">
    <property type="entry name" value="DsrE"/>
    <property type="match status" value="1"/>
</dbReference>
<evidence type="ECO:0000313" key="2">
    <source>
        <dbReference type="Proteomes" id="UP001296967"/>
    </source>
</evidence>
<name>A0AAJ0XIC2_HALSE</name>
<dbReference type="EMBL" id="NHSF01000097">
    <property type="protein sequence ID" value="MBK5932372.1"/>
    <property type="molecule type" value="Genomic_DNA"/>
</dbReference>
<proteinExistence type="predicted"/>
<dbReference type="InterPro" id="IPR003787">
    <property type="entry name" value="Sulphur_relay_DsrE/F-like"/>
</dbReference>
<dbReference type="AlphaFoldDB" id="A0AAJ0XIC2"/>